<reference evidence="1 2" key="1">
    <citation type="submission" date="2022-11" db="EMBL/GenBank/DDBJ databases">
        <title>Mycobacterium sp. nov.</title>
        <authorList>
            <person name="Papic B."/>
            <person name="Spicic S."/>
            <person name="Duvnjak S."/>
        </authorList>
    </citation>
    <scope>NUCLEOTIDE SEQUENCE [LARGE SCALE GENOMIC DNA]</scope>
    <source>
        <strain evidence="1 2">CVI_P4</strain>
    </source>
</reference>
<comment type="caution">
    <text evidence="1">The sequence shown here is derived from an EMBL/GenBank/DDBJ whole genome shotgun (WGS) entry which is preliminary data.</text>
</comment>
<sequence length="69" mass="7338">MVQAAATVADPLLRFLDRHPDLRCAIDHASKPEIRGGLIESWAEKTVAIATSTDACCKFSGLLTEASAP</sequence>
<evidence type="ECO:0008006" key="3">
    <source>
        <dbReference type="Google" id="ProtNLM"/>
    </source>
</evidence>
<dbReference type="SUPFAM" id="SSF51556">
    <property type="entry name" value="Metallo-dependent hydrolases"/>
    <property type="match status" value="1"/>
</dbReference>
<gene>
    <name evidence="1" type="ORF">ORI27_05825</name>
</gene>
<evidence type="ECO:0000313" key="1">
    <source>
        <dbReference type="EMBL" id="MCX2936206.1"/>
    </source>
</evidence>
<dbReference type="EMBL" id="JAPJDO010000003">
    <property type="protein sequence ID" value="MCX2936206.1"/>
    <property type="molecule type" value="Genomic_DNA"/>
</dbReference>
<dbReference type="Gene3D" id="3.20.20.140">
    <property type="entry name" value="Metal-dependent hydrolases"/>
    <property type="match status" value="1"/>
</dbReference>
<evidence type="ECO:0000313" key="2">
    <source>
        <dbReference type="Proteomes" id="UP001300745"/>
    </source>
</evidence>
<name>A0ABT3S9L6_9MYCO</name>
<keyword evidence="2" id="KW-1185">Reference proteome</keyword>
<organism evidence="1 2">
    <name type="scientific">Mycobacterium pinniadriaticum</name>
    <dbReference type="NCBI Taxonomy" id="2994102"/>
    <lineage>
        <taxon>Bacteria</taxon>
        <taxon>Bacillati</taxon>
        <taxon>Actinomycetota</taxon>
        <taxon>Actinomycetes</taxon>
        <taxon>Mycobacteriales</taxon>
        <taxon>Mycobacteriaceae</taxon>
        <taxon>Mycobacterium</taxon>
    </lineage>
</organism>
<dbReference type="Proteomes" id="UP001300745">
    <property type="component" value="Unassembled WGS sequence"/>
</dbReference>
<accession>A0ABT3S9L6</accession>
<protein>
    <recommendedName>
        <fullName evidence="3">Amidohydrolase</fullName>
    </recommendedName>
</protein>
<proteinExistence type="predicted"/>
<dbReference type="InterPro" id="IPR032466">
    <property type="entry name" value="Metal_Hydrolase"/>
</dbReference>
<dbReference type="RefSeq" id="WP_265995614.1">
    <property type="nucleotide sequence ID" value="NZ_JAPJDN010000003.1"/>
</dbReference>